<dbReference type="InterPro" id="IPR029058">
    <property type="entry name" value="AB_hydrolase_fold"/>
</dbReference>
<evidence type="ECO:0000313" key="1">
    <source>
        <dbReference type="EMBL" id="CAK9257309.1"/>
    </source>
</evidence>
<reference evidence="1" key="1">
    <citation type="submission" date="2024-02" db="EMBL/GenBank/DDBJ databases">
        <authorList>
            <consortium name="ELIXIR-Norway"/>
            <consortium name="Elixir Norway"/>
        </authorList>
    </citation>
    <scope>NUCLEOTIDE SEQUENCE</scope>
</reference>
<sequence length="477" mass="52467">MELLALHASIVSPLDACSSRSARVVASSSWPPHEVECFRSPQQQPARGGRGGGRVVLKNLKFSHQLQFRGGRQRQQRKLRSRRMIVCCEAAPDFDDAKKTQSAQLYGQIERVIADTAKQTRGDFMDSGRWQEIQGAWVLQPSKRNPVAVVHFIGGVFVGATPQLTYRLFLERLCERGFIVIATPFASGFDHLRIADETQFKFDRCIRSLRDDLANQHSTFGPSVDTLPIFGVGHSFGALAQLLIGARYAVQRKGNVLLCFNNKSATSAIPLLSPVLGPVAQNFSPILAQLTASPTLRLGAEIAMQQLKQFESVSPPIVKQVLPLIEQLPPLYVDLANGKDQFVPTPDETDRLIRAYYGIGRNLLIKFKDDQIDETPRLAQALSSNSAVSGFLDMSVRVLPGDHARPLLQVFPVVPPNMARTINRGSELFSTMAAGTPFAEIAKGLGSNPTAERLREEVIENIESLVDEIASWMTASA</sequence>
<dbReference type="Pfam" id="PF07082">
    <property type="entry name" value="DUF1350"/>
    <property type="match status" value="2"/>
</dbReference>
<keyword evidence="2" id="KW-1185">Reference proteome</keyword>
<dbReference type="InterPro" id="IPR010765">
    <property type="entry name" value="DUF1350"/>
</dbReference>
<dbReference type="Gene3D" id="3.40.50.1820">
    <property type="entry name" value="alpha/beta hydrolase"/>
    <property type="match status" value="1"/>
</dbReference>
<gene>
    <name evidence="1" type="ORF">CSSPJE1EN1_LOCUS2787</name>
</gene>
<dbReference type="PANTHER" id="PTHR34127:SF1">
    <property type="entry name" value="OS04G0405600 PROTEIN"/>
    <property type="match status" value="1"/>
</dbReference>
<dbReference type="PANTHER" id="PTHR34127">
    <property type="entry name" value="OS04G0405600 PROTEIN"/>
    <property type="match status" value="1"/>
</dbReference>
<name>A0ABP0VSM2_9BRYO</name>
<protein>
    <submittedName>
        <fullName evidence="1">Uncharacterized protein</fullName>
    </submittedName>
</protein>
<evidence type="ECO:0000313" key="2">
    <source>
        <dbReference type="Proteomes" id="UP001497444"/>
    </source>
</evidence>
<proteinExistence type="predicted"/>
<organism evidence="1 2">
    <name type="scientific">Sphagnum jensenii</name>
    <dbReference type="NCBI Taxonomy" id="128206"/>
    <lineage>
        <taxon>Eukaryota</taxon>
        <taxon>Viridiplantae</taxon>
        <taxon>Streptophyta</taxon>
        <taxon>Embryophyta</taxon>
        <taxon>Bryophyta</taxon>
        <taxon>Sphagnophytina</taxon>
        <taxon>Sphagnopsida</taxon>
        <taxon>Sphagnales</taxon>
        <taxon>Sphagnaceae</taxon>
        <taxon>Sphagnum</taxon>
    </lineage>
</organism>
<dbReference type="SUPFAM" id="SSF53474">
    <property type="entry name" value="alpha/beta-Hydrolases"/>
    <property type="match status" value="1"/>
</dbReference>
<accession>A0ABP0VSM2</accession>
<dbReference type="Proteomes" id="UP001497444">
    <property type="component" value="Chromosome 10"/>
</dbReference>
<dbReference type="EMBL" id="OZ020105">
    <property type="protein sequence ID" value="CAK9257309.1"/>
    <property type="molecule type" value="Genomic_DNA"/>
</dbReference>